<reference evidence="6 7" key="1">
    <citation type="submission" date="2019-12" db="EMBL/GenBank/DDBJ databases">
        <title>Paraburkholderia acidiphila 7Q-K02 sp. nov and Paraburkholderia acidisoli DHF22 sp. nov., two strains isolated from forest soil.</title>
        <authorList>
            <person name="Gao Z."/>
            <person name="Qiu L."/>
        </authorList>
    </citation>
    <scope>NUCLEOTIDE SEQUENCE [LARGE SCALE GENOMIC DNA]</scope>
    <source>
        <strain evidence="6 7">DHF22</strain>
    </source>
</reference>
<evidence type="ECO:0000256" key="3">
    <source>
        <dbReference type="ARBA" id="ARBA00023125"/>
    </source>
</evidence>
<dbReference type="InterPro" id="IPR058163">
    <property type="entry name" value="LysR-type_TF_proteobact-type"/>
</dbReference>
<dbReference type="SUPFAM" id="SSF46785">
    <property type="entry name" value="Winged helix' DNA-binding domain"/>
    <property type="match status" value="1"/>
</dbReference>
<dbReference type="Gene3D" id="3.40.190.10">
    <property type="entry name" value="Periplasmic binding protein-like II"/>
    <property type="match status" value="2"/>
</dbReference>
<evidence type="ECO:0000313" key="7">
    <source>
        <dbReference type="Proteomes" id="UP000433577"/>
    </source>
</evidence>
<evidence type="ECO:0000259" key="5">
    <source>
        <dbReference type="PROSITE" id="PS50931"/>
    </source>
</evidence>
<accession>A0A7Z2GQC9</accession>
<comment type="similarity">
    <text evidence="1">Belongs to the LysR transcriptional regulatory family.</text>
</comment>
<dbReference type="AlphaFoldDB" id="A0A7Z2GQC9"/>
<sequence>MTDFFDGMDVFMAVAETLSFRRAGERLGVTRPAVSQAVARLEARVGVPLFQRTTRTVRLTVAGERLFASLAPARATLVETLTAIGDEQGEPRGTIRLVVSSIAESVMRGESLARFIERHPGIALDVFVTDDEFDIFREGYDAGVRLGEVIEADMIAVPVSRPQRQIAVAAPHYCARRGTPAHPRELPEFDCIGWRPAPDTAPYRWEFAESGRPFDVAVQPRTTTNDMRVMIHTAVAGAGITFGMAETFAPWLARGELVTVLDAFCPVIPGFYLYFPGGNKVSAKLRALIDCLRLPASA</sequence>
<organism evidence="6 7">
    <name type="scientific">Paraburkholderia acidisoli</name>
    <dbReference type="NCBI Taxonomy" id="2571748"/>
    <lineage>
        <taxon>Bacteria</taxon>
        <taxon>Pseudomonadati</taxon>
        <taxon>Pseudomonadota</taxon>
        <taxon>Betaproteobacteria</taxon>
        <taxon>Burkholderiales</taxon>
        <taxon>Burkholderiaceae</taxon>
        <taxon>Paraburkholderia</taxon>
    </lineage>
</organism>
<dbReference type="Proteomes" id="UP000433577">
    <property type="component" value="Chromosome 4"/>
</dbReference>
<evidence type="ECO:0000256" key="2">
    <source>
        <dbReference type="ARBA" id="ARBA00023015"/>
    </source>
</evidence>
<gene>
    <name evidence="6" type="ORF">FAZ98_29355</name>
</gene>
<dbReference type="GO" id="GO:0043565">
    <property type="term" value="F:sequence-specific DNA binding"/>
    <property type="evidence" value="ECO:0007669"/>
    <property type="project" value="TreeGrafter"/>
</dbReference>
<keyword evidence="4" id="KW-0804">Transcription</keyword>
<dbReference type="PRINTS" id="PR00039">
    <property type="entry name" value="HTHLYSR"/>
</dbReference>
<evidence type="ECO:0000256" key="1">
    <source>
        <dbReference type="ARBA" id="ARBA00009437"/>
    </source>
</evidence>
<dbReference type="PANTHER" id="PTHR30537:SF1">
    <property type="entry name" value="HTH-TYPE TRANSCRIPTIONAL REGULATOR PGRR"/>
    <property type="match status" value="1"/>
</dbReference>
<keyword evidence="7" id="KW-1185">Reference proteome</keyword>
<dbReference type="OrthoDB" id="9813056at2"/>
<dbReference type="RefSeq" id="WP_158956894.1">
    <property type="nucleotide sequence ID" value="NZ_CP046916.1"/>
</dbReference>
<proteinExistence type="inferred from homology"/>
<dbReference type="SUPFAM" id="SSF53850">
    <property type="entry name" value="Periplasmic binding protein-like II"/>
    <property type="match status" value="1"/>
</dbReference>
<dbReference type="PANTHER" id="PTHR30537">
    <property type="entry name" value="HTH-TYPE TRANSCRIPTIONAL REGULATOR"/>
    <property type="match status" value="1"/>
</dbReference>
<dbReference type="PROSITE" id="PS50931">
    <property type="entry name" value="HTH_LYSR"/>
    <property type="match status" value="1"/>
</dbReference>
<dbReference type="KEGG" id="pacs:FAZ98_29355"/>
<dbReference type="InterPro" id="IPR036388">
    <property type="entry name" value="WH-like_DNA-bd_sf"/>
</dbReference>
<dbReference type="Pfam" id="PF03466">
    <property type="entry name" value="LysR_substrate"/>
    <property type="match status" value="1"/>
</dbReference>
<name>A0A7Z2GQC9_9BURK</name>
<evidence type="ECO:0000256" key="4">
    <source>
        <dbReference type="ARBA" id="ARBA00023163"/>
    </source>
</evidence>
<keyword evidence="2" id="KW-0805">Transcription regulation</keyword>
<dbReference type="Pfam" id="PF00126">
    <property type="entry name" value="HTH_1"/>
    <property type="match status" value="1"/>
</dbReference>
<dbReference type="Gene3D" id="1.10.10.10">
    <property type="entry name" value="Winged helix-like DNA-binding domain superfamily/Winged helix DNA-binding domain"/>
    <property type="match status" value="1"/>
</dbReference>
<feature type="domain" description="HTH lysR-type" evidence="5">
    <location>
        <begin position="1"/>
        <end position="60"/>
    </location>
</feature>
<dbReference type="EMBL" id="CP046916">
    <property type="protein sequence ID" value="QGZ65937.1"/>
    <property type="molecule type" value="Genomic_DNA"/>
</dbReference>
<dbReference type="GO" id="GO:0003700">
    <property type="term" value="F:DNA-binding transcription factor activity"/>
    <property type="evidence" value="ECO:0007669"/>
    <property type="project" value="InterPro"/>
</dbReference>
<dbReference type="InterPro" id="IPR005119">
    <property type="entry name" value="LysR_subst-bd"/>
</dbReference>
<evidence type="ECO:0000313" key="6">
    <source>
        <dbReference type="EMBL" id="QGZ65937.1"/>
    </source>
</evidence>
<keyword evidence="3" id="KW-0238">DNA-binding</keyword>
<dbReference type="InterPro" id="IPR000847">
    <property type="entry name" value="LysR_HTH_N"/>
</dbReference>
<dbReference type="FunFam" id="1.10.10.10:FF:000001">
    <property type="entry name" value="LysR family transcriptional regulator"/>
    <property type="match status" value="1"/>
</dbReference>
<dbReference type="GO" id="GO:0006351">
    <property type="term" value="P:DNA-templated transcription"/>
    <property type="evidence" value="ECO:0007669"/>
    <property type="project" value="TreeGrafter"/>
</dbReference>
<protein>
    <submittedName>
        <fullName evidence="6">LysR family transcriptional regulator</fullName>
    </submittedName>
</protein>
<dbReference type="InterPro" id="IPR036390">
    <property type="entry name" value="WH_DNA-bd_sf"/>
</dbReference>